<proteinExistence type="predicted"/>
<evidence type="ECO:0000313" key="3">
    <source>
        <dbReference type="EMBL" id="PLT72172.1"/>
    </source>
</evidence>
<feature type="region of interest" description="Disordered" evidence="1">
    <location>
        <begin position="147"/>
        <end position="176"/>
    </location>
</feature>
<gene>
    <name evidence="3" type="ORF">CDL23_13525</name>
    <name evidence="2" type="ORF">CDL26_10060</name>
</gene>
<evidence type="ECO:0000313" key="5">
    <source>
        <dbReference type="Proteomes" id="UP000235093"/>
    </source>
</evidence>
<evidence type="ECO:0000313" key="4">
    <source>
        <dbReference type="Proteomes" id="UP000234891"/>
    </source>
</evidence>
<comment type="caution">
    <text evidence="2">The sequence shown here is derived from an EMBL/GenBank/DDBJ whole genome shotgun (WGS) entry which is preliminary data.</text>
</comment>
<dbReference type="EMBL" id="NIHS01000016">
    <property type="protein sequence ID" value="PLT72025.1"/>
    <property type="molecule type" value="Genomic_DNA"/>
</dbReference>
<feature type="compositionally biased region" description="Basic and acidic residues" evidence="1">
    <location>
        <begin position="147"/>
        <end position="159"/>
    </location>
</feature>
<dbReference type="RefSeq" id="WP_101870850.1">
    <property type="nucleotide sequence ID" value="NZ_NIHS01000016.1"/>
</dbReference>
<reference evidence="4 5" key="1">
    <citation type="journal article" date="2017" name="Genome Med.">
        <title>A novel Ruminococcus gnavus clade enriched in inflammatory bowel disease patients.</title>
        <authorList>
            <person name="Hall A.B."/>
            <person name="Yassour M."/>
            <person name="Sauk J."/>
            <person name="Garner A."/>
            <person name="Jiang X."/>
            <person name="Arthur T."/>
            <person name="Lagoudas G.K."/>
            <person name="Vatanen T."/>
            <person name="Fornelos N."/>
            <person name="Wilson R."/>
            <person name="Bertha M."/>
            <person name="Cohen M."/>
            <person name="Garber J."/>
            <person name="Khalili H."/>
            <person name="Gevers D."/>
            <person name="Ananthakrishnan A.N."/>
            <person name="Kugathasan S."/>
            <person name="Lander E.S."/>
            <person name="Blainey P."/>
            <person name="Vlamakis H."/>
            <person name="Xavier R.J."/>
            <person name="Huttenhower C."/>
        </authorList>
    </citation>
    <scope>NUCLEOTIDE SEQUENCE [LARGE SCALE GENOMIC DNA]</scope>
    <source>
        <strain evidence="2 4">RJX1124</strain>
        <strain evidence="3 5">RJX1125</strain>
    </source>
</reference>
<dbReference type="EMBL" id="NIHT01000025">
    <property type="protein sequence ID" value="PLT72172.1"/>
    <property type="molecule type" value="Genomic_DNA"/>
</dbReference>
<evidence type="ECO:0000256" key="1">
    <source>
        <dbReference type="SAM" id="MobiDB-lite"/>
    </source>
</evidence>
<dbReference type="Proteomes" id="UP000234891">
    <property type="component" value="Unassembled WGS sequence"/>
</dbReference>
<name>A0A2N5PAE0_MEDGN</name>
<evidence type="ECO:0000313" key="2">
    <source>
        <dbReference type="EMBL" id="PLT72025.1"/>
    </source>
</evidence>
<protein>
    <submittedName>
        <fullName evidence="2">Uncharacterized protein</fullName>
    </submittedName>
</protein>
<accession>A0A2N5PAE0</accession>
<dbReference type="AlphaFoldDB" id="A0A2N5PAE0"/>
<dbReference type="Proteomes" id="UP000235093">
    <property type="component" value="Unassembled WGS sequence"/>
</dbReference>
<sequence>MSWICFHIENERLLKNTVSEEIRVECDKLFRQRGYEERGRWIPEKEVILSYIVEGVYYAAVRTTDRFGKSFVYAAIFPFCLQKEKYYNLLCNEQYEGELPQECQCPMEILLLLSSTASALAKKWRNNCWSYHKKEHYQEYKMNIRKQSSEHRKKENYKRDSRRKITTRPWYKAANA</sequence>
<organism evidence="2 4">
    <name type="scientific">Mediterraneibacter gnavus</name>
    <name type="common">Ruminococcus gnavus</name>
    <dbReference type="NCBI Taxonomy" id="33038"/>
    <lineage>
        <taxon>Bacteria</taxon>
        <taxon>Bacillati</taxon>
        <taxon>Bacillota</taxon>
        <taxon>Clostridia</taxon>
        <taxon>Lachnospirales</taxon>
        <taxon>Lachnospiraceae</taxon>
        <taxon>Mediterraneibacter</taxon>
    </lineage>
</organism>